<dbReference type="KEGG" id="mmt:Metme_0816"/>
<dbReference type="Proteomes" id="UP000008888">
    <property type="component" value="Chromosome"/>
</dbReference>
<dbReference type="eggNOG" id="ENOG50327M9">
    <property type="taxonomic scope" value="Bacteria"/>
</dbReference>
<dbReference type="InterPro" id="IPR019619">
    <property type="entry name" value="DUF2490"/>
</dbReference>
<name>G0A5X8_METMM</name>
<evidence type="ECO:0008006" key="4">
    <source>
        <dbReference type="Google" id="ProtNLM"/>
    </source>
</evidence>
<evidence type="ECO:0000313" key="3">
    <source>
        <dbReference type="Proteomes" id="UP000008888"/>
    </source>
</evidence>
<feature type="signal peptide" evidence="1">
    <location>
        <begin position="1"/>
        <end position="25"/>
    </location>
</feature>
<dbReference type="AlphaFoldDB" id="G0A5X8"/>
<feature type="chain" id="PRO_5003396893" description="DUF2490 domain-containing protein" evidence="1">
    <location>
        <begin position="26"/>
        <end position="238"/>
    </location>
</feature>
<keyword evidence="1" id="KW-0732">Signal</keyword>
<proteinExistence type="predicted"/>
<sequence>MRNKLLTGFKYLPLLGMGFAPISHAVTNDMGGTWSSLTLSGHLDKISPDLKSVRWLVMDQARTRDDNPGGNRFTENLLFAQLGYDVTKNASFWIGYVHDWIHPLDKPAYQESRPYEDFLWNSNFNDLHFTARTRLEQRIRQDTGDVGVRLRQLFQVSYPLAFIDDDLRVYAGEEMLGYVNNNSFGRHGFSENRALGGFSYQVTKQLGMDLGYMGQYVYNKAGNNLFTHNVQFNLSYKF</sequence>
<dbReference type="RefSeq" id="WP_013817524.1">
    <property type="nucleotide sequence ID" value="NC_015572.1"/>
</dbReference>
<gene>
    <name evidence="2" type="ordered locus">Metme_0816</name>
</gene>
<keyword evidence="3" id="KW-1185">Reference proteome</keyword>
<dbReference type="HOGENOM" id="CLU_089264_1_0_6"/>
<dbReference type="STRING" id="857087.Metme_0816"/>
<dbReference type="EMBL" id="CP002738">
    <property type="protein sequence ID" value="AEF99255.1"/>
    <property type="molecule type" value="Genomic_DNA"/>
</dbReference>
<reference evidence="2 3" key="1">
    <citation type="journal article" date="2011" name="J. Bacteriol.">
        <title>Complete Genome Sequence of the Aerobic Marine Methanotroph Methylomonas methanica MC09.</title>
        <authorList>
            <person name="Boden R."/>
            <person name="Cunliffe M."/>
            <person name="Scanlan J."/>
            <person name="Moussard H."/>
            <person name="Kits K.D."/>
            <person name="Klotz M.G."/>
            <person name="Jetten M.S."/>
            <person name="Vuilleumier S."/>
            <person name="Han J."/>
            <person name="Peters L."/>
            <person name="Mikhailova N."/>
            <person name="Teshima H."/>
            <person name="Tapia R."/>
            <person name="Kyrpides N."/>
            <person name="Ivanova N."/>
            <person name="Pagani I."/>
            <person name="Cheng J.F."/>
            <person name="Goodwin L."/>
            <person name="Han C."/>
            <person name="Hauser L."/>
            <person name="Land M.L."/>
            <person name="Lapidus A."/>
            <person name="Lucas S."/>
            <person name="Pitluck S."/>
            <person name="Woyke T."/>
            <person name="Stein L."/>
            <person name="Murrell J.C."/>
        </authorList>
    </citation>
    <scope>NUCLEOTIDE SEQUENCE [LARGE SCALE GENOMIC DNA]</scope>
    <source>
        <strain evidence="2 3">MC09</strain>
    </source>
</reference>
<reference key="2">
    <citation type="submission" date="2011-05" db="EMBL/GenBank/DDBJ databases">
        <title>Complete genome sequence of the aerobic marine methanotroph Methylomonas methanica MC09.</title>
        <authorList>
            <person name="Boden R."/>
            <person name="Cunliffe M."/>
            <person name="Scanlan J."/>
            <person name="Moussard H."/>
            <person name="Kits K.D."/>
            <person name="Klotz M."/>
            <person name="Jetten M."/>
            <person name="Vuilleumier S."/>
            <person name="Han J."/>
            <person name="Peters L."/>
            <person name="Mikhailova N."/>
            <person name="Teshima H."/>
            <person name="Tapia R."/>
            <person name="Kyrpides N."/>
            <person name="Ivanova N."/>
            <person name="Pagani I."/>
            <person name="Cheng J.-F."/>
            <person name="Goodwin L."/>
            <person name="Han C."/>
            <person name="Hauser L."/>
            <person name="Land M."/>
            <person name="Lapidus A."/>
            <person name="Lucas S."/>
            <person name="Pitluck S."/>
            <person name="Woyke T."/>
            <person name="Stein L.Y."/>
            <person name="Murrell C."/>
        </authorList>
    </citation>
    <scope>NUCLEOTIDE SEQUENCE</scope>
    <source>
        <strain>MC09</strain>
    </source>
</reference>
<accession>G0A5X8</accession>
<protein>
    <recommendedName>
        <fullName evidence="4">DUF2490 domain-containing protein</fullName>
    </recommendedName>
</protein>
<dbReference type="Pfam" id="PF10677">
    <property type="entry name" value="DUF2490"/>
    <property type="match status" value="1"/>
</dbReference>
<reference evidence="3" key="3">
    <citation type="submission" date="2011-05" db="EMBL/GenBank/DDBJ databases">
        <title>Complete sequence of Methylomonas methanica MC09.</title>
        <authorList>
            <consortium name="US DOE Joint Genome Institute"/>
            <person name="Lucas S."/>
            <person name="Han J."/>
            <person name="Lapidus A."/>
            <person name="Cheng J.-F."/>
            <person name="Goodwin L."/>
            <person name="Pitluck S."/>
            <person name="Peters L."/>
            <person name="Mikhailova N."/>
            <person name="Teshima H."/>
            <person name="Han C."/>
            <person name="Tapia R."/>
            <person name="Land M."/>
            <person name="Hauser L."/>
            <person name="Kyrpides N."/>
            <person name="Ivanova N."/>
            <person name="Pagani I."/>
            <person name="Stein L."/>
            <person name="Woyke T."/>
        </authorList>
    </citation>
    <scope>NUCLEOTIDE SEQUENCE [LARGE SCALE GENOMIC DNA]</scope>
    <source>
        <strain evidence="3">MC09</strain>
    </source>
</reference>
<evidence type="ECO:0000313" key="2">
    <source>
        <dbReference type="EMBL" id="AEF99255.1"/>
    </source>
</evidence>
<organism evidence="2 3">
    <name type="scientific">Methylomonas methanica (strain DSM 25384 / MC09)</name>
    <dbReference type="NCBI Taxonomy" id="857087"/>
    <lineage>
        <taxon>Bacteria</taxon>
        <taxon>Pseudomonadati</taxon>
        <taxon>Pseudomonadota</taxon>
        <taxon>Gammaproteobacteria</taxon>
        <taxon>Methylococcales</taxon>
        <taxon>Methylococcaceae</taxon>
        <taxon>Methylomonas</taxon>
    </lineage>
</organism>
<evidence type="ECO:0000256" key="1">
    <source>
        <dbReference type="SAM" id="SignalP"/>
    </source>
</evidence>